<evidence type="ECO:0000313" key="4">
    <source>
        <dbReference type="Proteomes" id="UP000002572"/>
    </source>
</evidence>
<reference evidence="3 4" key="1">
    <citation type="submission" date="2010-12" db="EMBL/GenBank/DDBJ databases">
        <title>Complete sequence of Desulfurispirillum indicum S5.</title>
        <authorList>
            <consortium name="US DOE Joint Genome Institute"/>
            <person name="Lucas S."/>
            <person name="Copeland A."/>
            <person name="Lapidus A."/>
            <person name="Cheng J.-F."/>
            <person name="Goodwin L."/>
            <person name="Pitluck S."/>
            <person name="Chertkov O."/>
            <person name="Held B."/>
            <person name="Detter J.C."/>
            <person name="Han C."/>
            <person name="Tapia R."/>
            <person name="Land M."/>
            <person name="Hauser L."/>
            <person name="Kyrpides N."/>
            <person name="Ivanova N."/>
            <person name="Mikhailova N."/>
            <person name="Haggblom M."/>
            <person name="Rauschenbach I."/>
            <person name="Bini E."/>
            <person name="Woyke T."/>
        </authorList>
    </citation>
    <scope>NUCLEOTIDE SEQUENCE [LARGE SCALE GENOMIC DNA]</scope>
    <source>
        <strain evidence="4">ATCC BAA-1389 / DSM 22839 / S5</strain>
    </source>
</reference>
<name>E6W5M4_DESIS</name>
<accession>E6W5M4</accession>
<dbReference type="AlphaFoldDB" id="E6W5M4"/>
<keyword evidence="1" id="KW-0732">Signal</keyword>
<gene>
    <name evidence="3" type="ordered locus">Selin_1320</name>
</gene>
<evidence type="ECO:0000259" key="2">
    <source>
        <dbReference type="Pfam" id="PF14883"/>
    </source>
</evidence>
<organism evidence="3 4">
    <name type="scientific">Desulfurispirillum indicum (strain ATCC BAA-1389 / DSM 22839 / S5)</name>
    <dbReference type="NCBI Taxonomy" id="653733"/>
    <lineage>
        <taxon>Bacteria</taxon>
        <taxon>Pseudomonadati</taxon>
        <taxon>Chrysiogenota</taxon>
        <taxon>Chrysiogenia</taxon>
        <taxon>Chrysiogenales</taxon>
        <taxon>Chrysiogenaceae</taxon>
        <taxon>Desulfurispirillum</taxon>
    </lineage>
</organism>
<protein>
    <recommendedName>
        <fullName evidence="2">Poly-beta-1,6-N-acetyl-D-glucosamine N-deacetylase PgaB C-terminal domain-containing protein</fullName>
    </recommendedName>
</protein>
<dbReference type="KEGG" id="din:Selin_1320"/>
<dbReference type="Proteomes" id="UP000002572">
    <property type="component" value="Chromosome"/>
</dbReference>
<dbReference type="EMBL" id="CP002432">
    <property type="protein sequence ID" value="ADU66055.1"/>
    <property type="molecule type" value="Genomic_DNA"/>
</dbReference>
<dbReference type="InParanoid" id="E6W5M4"/>
<dbReference type="RefSeq" id="WP_013505936.1">
    <property type="nucleotide sequence ID" value="NC_014836.1"/>
</dbReference>
<sequence length="348" mass="39487">MVAFLQRLFLYPCLLTALLLLPAQAQEVRALHGRVAQISYVQMGEHADLDRLFIRLKAQGYSAVILRLFHNEGDRYLSLGNRSPDRPPSGVYFPTTHAPVIEDVLTPALALANRHGLQLYGWLGTRRADWLAPDHPLKDPRTNRISLFHQQSLPYLRALYADLARSGVHGILIQDDLIYRTEDELPTGIIVRNPSGYTREYHEVAQQRARVIAGTLAGIIEEVHHHHNDCRILLNIYYEHGTNPDHALLWLAQDLQLLAQLPVYRFSIMSYHRQIGDELGLSREGSIYQAALIVENIARIVGHHRILPKIQTEDFRTGEAISPAEVHALERLLPPGIPVAYMPVRRDP</sequence>
<feature type="chain" id="PRO_5003214270" description="Poly-beta-1,6-N-acetyl-D-glucosamine N-deacetylase PgaB C-terminal domain-containing protein" evidence="1">
    <location>
        <begin position="26"/>
        <end position="348"/>
    </location>
</feature>
<feature type="signal peptide" evidence="1">
    <location>
        <begin position="1"/>
        <end position="25"/>
    </location>
</feature>
<keyword evidence="4" id="KW-1185">Reference proteome</keyword>
<proteinExistence type="predicted"/>
<evidence type="ECO:0000313" key="3">
    <source>
        <dbReference type="EMBL" id="ADU66055.1"/>
    </source>
</evidence>
<dbReference type="eggNOG" id="COG1649">
    <property type="taxonomic scope" value="Bacteria"/>
</dbReference>
<evidence type="ECO:0000256" key="1">
    <source>
        <dbReference type="SAM" id="SignalP"/>
    </source>
</evidence>
<dbReference type="InterPro" id="IPR032772">
    <property type="entry name" value="PGA_deacetylase_PgaB_C"/>
</dbReference>
<dbReference type="HOGENOM" id="CLU_721053_0_0_0"/>
<dbReference type="Pfam" id="PF14883">
    <property type="entry name" value="GHL13"/>
    <property type="match status" value="1"/>
</dbReference>
<dbReference type="Gene3D" id="3.20.20.80">
    <property type="entry name" value="Glycosidases"/>
    <property type="match status" value="1"/>
</dbReference>
<dbReference type="STRING" id="653733.Selin_1320"/>
<feature type="domain" description="Poly-beta-1,6-N-acetyl-D-glucosamine N-deacetylase PgaB C-terminal" evidence="2">
    <location>
        <begin position="48"/>
        <end position="257"/>
    </location>
</feature>